<dbReference type="GO" id="GO:0009236">
    <property type="term" value="P:cobalamin biosynthetic process"/>
    <property type="evidence" value="ECO:0007669"/>
    <property type="project" value="UniProtKB-UniRule"/>
</dbReference>
<evidence type="ECO:0000256" key="6">
    <source>
        <dbReference type="ARBA" id="ARBA00015850"/>
    </source>
</evidence>
<comment type="similarity">
    <text evidence="4 19">Belongs to the CobS family.</text>
</comment>
<keyword evidence="8 19" id="KW-0169">Cobalamin biosynthesis</keyword>
<dbReference type="UniPathway" id="UPA00148">
    <property type="reaction ID" value="UER00238"/>
</dbReference>
<evidence type="ECO:0000256" key="2">
    <source>
        <dbReference type="ARBA" id="ARBA00004651"/>
    </source>
</evidence>
<dbReference type="Pfam" id="PF02654">
    <property type="entry name" value="CobS"/>
    <property type="match status" value="1"/>
</dbReference>
<name>A0A6G7VLX1_9RHOB</name>
<dbReference type="PANTHER" id="PTHR34148:SF1">
    <property type="entry name" value="ADENOSYLCOBINAMIDE-GDP RIBAZOLETRANSFERASE"/>
    <property type="match status" value="1"/>
</dbReference>
<dbReference type="KEGG" id="mon:G8E03_08815"/>
<evidence type="ECO:0000256" key="7">
    <source>
        <dbReference type="ARBA" id="ARBA00022475"/>
    </source>
</evidence>
<comment type="subcellular location">
    <subcellularLocation>
        <location evidence="2 19">Cell membrane</location>
        <topology evidence="2 19">Multi-pass membrane protein</topology>
    </subcellularLocation>
</comment>
<evidence type="ECO:0000256" key="15">
    <source>
        <dbReference type="ARBA" id="ARBA00032605"/>
    </source>
</evidence>
<comment type="cofactor">
    <cofactor evidence="1 19">
        <name>Mg(2+)</name>
        <dbReference type="ChEBI" id="CHEBI:18420"/>
    </cofactor>
</comment>
<evidence type="ECO:0000256" key="14">
    <source>
        <dbReference type="ARBA" id="ARBA00025228"/>
    </source>
</evidence>
<dbReference type="InterPro" id="IPR003805">
    <property type="entry name" value="CobS"/>
</dbReference>
<dbReference type="GO" id="GO:0005886">
    <property type="term" value="C:plasma membrane"/>
    <property type="evidence" value="ECO:0007669"/>
    <property type="project" value="UniProtKB-SubCell"/>
</dbReference>
<keyword evidence="10 19" id="KW-0812">Transmembrane</keyword>
<evidence type="ECO:0000256" key="1">
    <source>
        <dbReference type="ARBA" id="ARBA00001946"/>
    </source>
</evidence>
<dbReference type="GO" id="GO:0051073">
    <property type="term" value="F:adenosylcobinamide-GDP ribazoletransferase activity"/>
    <property type="evidence" value="ECO:0007669"/>
    <property type="project" value="UniProtKB-UniRule"/>
</dbReference>
<evidence type="ECO:0000256" key="4">
    <source>
        <dbReference type="ARBA" id="ARBA00010561"/>
    </source>
</evidence>
<evidence type="ECO:0000313" key="21">
    <source>
        <dbReference type="Proteomes" id="UP000500791"/>
    </source>
</evidence>
<reference evidence="20 21" key="1">
    <citation type="submission" date="2020-03" db="EMBL/GenBank/DDBJ databases">
        <title>Complete genome sequence of Monaibacterium sp. ALG8 with diverse plasmids.</title>
        <authorList>
            <person name="Sun C."/>
        </authorList>
    </citation>
    <scope>NUCLEOTIDE SEQUENCE [LARGE SCALE GENOMIC DNA]</scope>
    <source>
        <strain evidence="20 21">ALG8</strain>
    </source>
</reference>
<evidence type="ECO:0000256" key="13">
    <source>
        <dbReference type="ARBA" id="ARBA00023136"/>
    </source>
</evidence>
<dbReference type="AlphaFoldDB" id="A0A6G7VLX1"/>
<evidence type="ECO:0000256" key="11">
    <source>
        <dbReference type="ARBA" id="ARBA00022842"/>
    </source>
</evidence>
<feature type="transmembrane region" description="Helical" evidence="19">
    <location>
        <begin position="185"/>
        <end position="212"/>
    </location>
</feature>
<dbReference type="EMBL" id="CP049811">
    <property type="protein sequence ID" value="QIK40855.1"/>
    <property type="molecule type" value="Genomic_DNA"/>
</dbReference>
<dbReference type="EC" id="2.7.8.26" evidence="5 19"/>
<evidence type="ECO:0000256" key="16">
    <source>
        <dbReference type="ARBA" id="ARBA00032853"/>
    </source>
</evidence>
<keyword evidence="13 19" id="KW-0472">Membrane</keyword>
<protein>
    <recommendedName>
        <fullName evidence="6 19">Adenosylcobinamide-GDP ribazoletransferase</fullName>
        <ecNumber evidence="5 19">2.7.8.26</ecNumber>
    </recommendedName>
    <alternativeName>
        <fullName evidence="16 19">Cobalamin synthase</fullName>
    </alternativeName>
    <alternativeName>
        <fullName evidence="15 19">Cobalamin-5'-phosphate synthase</fullName>
    </alternativeName>
</protein>
<comment type="function">
    <text evidence="14 19">Joins adenosylcobinamide-GDP and alpha-ribazole to generate adenosylcobalamin (Ado-cobalamin). Also synthesizes adenosylcobalamin 5'-phosphate from adenosylcobinamide-GDP and alpha-ribazole 5'-phosphate.</text>
</comment>
<evidence type="ECO:0000313" key="20">
    <source>
        <dbReference type="EMBL" id="QIK40855.1"/>
    </source>
</evidence>
<organism evidence="20 21">
    <name type="scientific">Pontivivens nitratireducens</name>
    <dbReference type="NCBI Taxonomy" id="2758038"/>
    <lineage>
        <taxon>Bacteria</taxon>
        <taxon>Pseudomonadati</taxon>
        <taxon>Pseudomonadota</taxon>
        <taxon>Alphaproteobacteria</taxon>
        <taxon>Rhodobacterales</taxon>
        <taxon>Paracoccaceae</taxon>
        <taxon>Pontivivens</taxon>
    </lineage>
</organism>
<feature type="transmembrane region" description="Helical" evidence="19">
    <location>
        <begin position="144"/>
        <end position="165"/>
    </location>
</feature>
<evidence type="ECO:0000256" key="3">
    <source>
        <dbReference type="ARBA" id="ARBA00004663"/>
    </source>
</evidence>
<dbReference type="GO" id="GO:0008818">
    <property type="term" value="F:cobalamin 5'-phosphate synthase activity"/>
    <property type="evidence" value="ECO:0007669"/>
    <property type="project" value="UniProtKB-UniRule"/>
</dbReference>
<keyword evidence="12 19" id="KW-1133">Transmembrane helix</keyword>
<keyword evidence="21" id="KW-1185">Reference proteome</keyword>
<feature type="transmembrane region" description="Helical" evidence="19">
    <location>
        <begin position="116"/>
        <end position="132"/>
    </location>
</feature>
<comment type="catalytic activity">
    <reaction evidence="18 19">
        <text>alpha-ribazole 5'-phosphate + adenosylcob(III)inamide-GDP = adenosylcob(III)alamin 5'-phosphate + GMP + H(+)</text>
        <dbReference type="Rhea" id="RHEA:23560"/>
        <dbReference type="ChEBI" id="CHEBI:15378"/>
        <dbReference type="ChEBI" id="CHEBI:57918"/>
        <dbReference type="ChEBI" id="CHEBI:58115"/>
        <dbReference type="ChEBI" id="CHEBI:60487"/>
        <dbReference type="ChEBI" id="CHEBI:60493"/>
        <dbReference type="EC" id="2.7.8.26"/>
    </reaction>
</comment>
<keyword evidence="9 19" id="KW-0808">Transferase</keyword>
<evidence type="ECO:0000256" key="8">
    <source>
        <dbReference type="ARBA" id="ARBA00022573"/>
    </source>
</evidence>
<evidence type="ECO:0000256" key="9">
    <source>
        <dbReference type="ARBA" id="ARBA00022679"/>
    </source>
</evidence>
<proteinExistence type="inferred from homology"/>
<accession>A0A6G7VLX1</accession>
<feature type="transmembrane region" description="Helical" evidence="19">
    <location>
        <begin position="41"/>
        <end position="62"/>
    </location>
</feature>
<comment type="pathway">
    <text evidence="3 19">Cofactor biosynthesis; adenosylcobalamin biosynthesis; adenosylcobalamin from cob(II)yrinate a,c-diamide: step 7/7.</text>
</comment>
<gene>
    <name evidence="19" type="primary">cobS</name>
    <name evidence="20" type="ORF">G8E03_08815</name>
</gene>
<comment type="catalytic activity">
    <reaction evidence="17 19">
        <text>alpha-ribazole + adenosylcob(III)inamide-GDP = adenosylcob(III)alamin + GMP + H(+)</text>
        <dbReference type="Rhea" id="RHEA:16049"/>
        <dbReference type="ChEBI" id="CHEBI:10329"/>
        <dbReference type="ChEBI" id="CHEBI:15378"/>
        <dbReference type="ChEBI" id="CHEBI:18408"/>
        <dbReference type="ChEBI" id="CHEBI:58115"/>
        <dbReference type="ChEBI" id="CHEBI:60487"/>
        <dbReference type="EC" id="2.7.8.26"/>
    </reaction>
</comment>
<evidence type="ECO:0000256" key="19">
    <source>
        <dbReference type="HAMAP-Rule" id="MF_00719"/>
    </source>
</evidence>
<keyword evidence="7 19" id="KW-1003">Cell membrane</keyword>
<keyword evidence="11 19" id="KW-0460">Magnesium</keyword>
<evidence type="ECO:0000256" key="5">
    <source>
        <dbReference type="ARBA" id="ARBA00013200"/>
    </source>
</evidence>
<sequence>MNETSPMIEVHDIPVAFSLLTRLPVPVDHARAGLRGARAGWAWPLVGAILGAVAGAVGWAAMWTGLSPTLSAGLALAVLVLMTGALHEDGLADCADGLGGGRDKSHALEIMKDSRVGAFGVVALVLALGLRWQSLALFDGAGLLVAMVLSGATSRAVMLTVMAWMPLARSEGLSASTGQPRGVTVAIGTGLTLIAVLLIAPASLIAIVLLPLPLIILALRKIGGQTGDVLGGVQQLAEIGCLLGLSVVFS</sequence>
<dbReference type="Proteomes" id="UP000500791">
    <property type="component" value="Chromosome"/>
</dbReference>
<evidence type="ECO:0000256" key="12">
    <source>
        <dbReference type="ARBA" id="ARBA00022989"/>
    </source>
</evidence>
<dbReference type="HAMAP" id="MF_00719">
    <property type="entry name" value="CobS"/>
    <property type="match status" value="1"/>
</dbReference>
<dbReference type="PANTHER" id="PTHR34148">
    <property type="entry name" value="ADENOSYLCOBINAMIDE-GDP RIBAZOLETRANSFERASE"/>
    <property type="match status" value="1"/>
</dbReference>
<evidence type="ECO:0000256" key="10">
    <source>
        <dbReference type="ARBA" id="ARBA00022692"/>
    </source>
</evidence>
<evidence type="ECO:0000256" key="17">
    <source>
        <dbReference type="ARBA" id="ARBA00048623"/>
    </source>
</evidence>
<evidence type="ECO:0000256" key="18">
    <source>
        <dbReference type="ARBA" id="ARBA00049504"/>
    </source>
</evidence>